<proteinExistence type="predicted"/>
<dbReference type="InterPro" id="IPR027417">
    <property type="entry name" value="P-loop_NTPase"/>
</dbReference>
<keyword evidence="2" id="KW-1185">Reference proteome</keyword>
<gene>
    <name evidence="1" type="ORF">ETSY2_54290</name>
</gene>
<dbReference type="SUPFAM" id="SSF52540">
    <property type="entry name" value="P-loop containing nucleoside triphosphate hydrolases"/>
    <property type="match status" value="1"/>
</dbReference>
<evidence type="ECO:0000313" key="2">
    <source>
        <dbReference type="Proteomes" id="UP000019140"/>
    </source>
</evidence>
<protein>
    <submittedName>
        <fullName evidence="1">Uncharacterized protein</fullName>
    </submittedName>
</protein>
<reference evidence="1 2" key="1">
    <citation type="journal article" date="2014" name="Nature">
        <title>An environmental bacterial taxon with a large and distinct metabolic repertoire.</title>
        <authorList>
            <person name="Wilson M.C."/>
            <person name="Mori T."/>
            <person name="Ruckert C."/>
            <person name="Uria A.R."/>
            <person name="Helf M.J."/>
            <person name="Takada K."/>
            <person name="Gernert C."/>
            <person name="Steffens U.A."/>
            <person name="Heycke N."/>
            <person name="Schmitt S."/>
            <person name="Rinke C."/>
            <person name="Helfrich E.J."/>
            <person name="Brachmann A.O."/>
            <person name="Gurgui C."/>
            <person name="Wakimoto T."/>
            <person name="Kracht M."/>
            <person name="Crusemann M."/>
            <person name="Hentschel U."/>
            <person name="Abe I."/>
            <person name="Matsunaga S."/>
            <person name="Kalinowski J."/>
            <person name="Takeyama H."/>
            <person name="Piel J."/>
        </authorList>
    </citation>
    <scope>NUCLEOTIDE SEQUENCE [LARGE SCALE GENOMIC DNA]</scope>
    <source>
        <strain evidence="2">TSY2</strain>
    </source>
</reference>
<evidence type="ECO:0000313" key="1">
    <source>
        <dbReference type="EMBL" id="ETW92167.1"/>
    </source>
</evidence>
<accession>W4L2A3</accession>
<comment type="caution">
    <text evidence="1">The sequence shown here is derived from an EMBL/GenBank/DDBJ whole genome shotgun (WGS) entry which is preliminary data.</text>
</comment>
<dbReference type="Proteomes" id="UP000019140">
    <property type="component" value="Unassembled WGS sequence"/>
</dbReference>
<organism evidence="1 2">
    <name type="scientific">Candidatus Entotheonella gemina</name>
    <dbReference type="NCBI Taxonomy" id="1429439"/>
    <lineage>
        <taxon>Bacteria</taxon>
        <taxon>Pseudomonadati</taxon>
        <taxon>Nitrospinota/Tectimicrobiota group</taxon>
        <taxon>Candidatus Tectimicrobiota</taxon>
        <taxon>Candidatus Entotheonellia</taxon>
        <taxon>Candidatus Entotheonellales</taxon>
        <taxon>Candidatus Entotheonellaceae</taxon>
        <taxon>Candidatus Entotheonella</taxon>
    </lineage>
</organism>
<dbReference type="HOGENOM" id="CLU_1999735_0_0_7"/>
<dbReference type="Gene3D" id="3.40.50.300">
    <property type="entry name" value="P-loop containing nucleotide triphosphate hydrolases"/>
    <property type="match status" value="1"/>
</dbReference>
<dbReference type="EMBL" id="AZHX01003042">
    <property type="protein sequence ID" value="ETW92167.1"/>
    <property type="molecule type" value="Genomic_DNA"/>
</dbReference>
<name>W4L2A3_9BACT</name>
<dbReference type="AlphaFoldDB" id="W4L2A3"/>
<sequence>MSAESRSSHGQCDLYGKLGDRAHHLWPLRFGGVSDLVETIDEIREGIGVCEWRLLRNGLDLRRRTVNARVEKTLDAVRAHVMEICIRSCEDINKAQMEGLPVETFNRRGNSAEDFRALTQEVLN</sequence>